<evidence type="ECO:0000313" key="2">
    <source>
        <dbReference type="EMBL" id="TYK01774.1"/>
    </source>
</evidence>
<evidence type="ECO:0000313" key="4">
    <source>
        <dbReference type="Proteomes" id="UP000321947"/>
    </source>
</evidence>
<organism evidence="1 3">
    <name type="scientific">Cucumis melo var. makuwa</name>
    <name type="common">Oriental melon</name>
    <dbReference type="NCBI Taxonomy" id="1194695"/>
    <lineage>
        <taxon>Eukaryota</taxon>
        <taxon>Viridiplantae</taxon>
        <taxon>Streptophyta</taxon>
        <taxon>Embryophyta</taxon>
        <taxon>Tracheophyta</taxon>
        <taxon>Spermatophyta</taxon>
        <taxon>Magnoliopsida</taxon>
        <taxon>eudicotyledons</taxon>
        <taxon>Gunneridae</taxon>
        <taxon>Pentapetalae</taxon>
        <taxon>rosids</taxon>
        <taxon>fabids</taxon>
        <taxon>Cucurbitales</taxon>
        <taxon>Cucurbitaceae</taxon>
        <taxon>Benincaseae</taxon>
        <taxon>Cucumis</taxon>
    </lineage>
</organism>
<protein>
    <submittedName>
        <fullName evidence="1">CACTA en-spm transposon protein</fullName>
    </submittedName>
</protein>
<evidence type="ECO:0000313" key="3">
    <source>
        <dbReference type="Proteomes" id="UP000321393"/>
    </source>
</evidence>
<sequence>MKYRGISGHYVSFPHTNFLETNAIFLEFADDLDNLAGGSSSVGDNSESSSQPFTTLTPRRRVQSQLLELEHYVAVNGWISMTITPSAEKPIFPHVVRFSQTIGVCVQKIFLLLCLKWTDVGREYIEVIKTDLQFFVLDFNDQAMNRRLEQTHQTYWWDVMRIYTSSVTTTCVVHSRSNHGRTRLLDKSSLTIIAAGQSRFYNDSTSPLSKEESWSTVWSCSDKHTFEMGQSNVGTPILTYPTLQELGGLPMHTHVGGSAKNIGIRCPDAKGDIRNNVRRKPENNSRRLVHDALGITFSRRTIFQRCHCVDNKYFPTSPVR</sequence>
<name>A0A5A7UES6_CUCMM</name>
<dbReference type="Proteomes" id="UP000321947">
    <property type="component" value="Unassembled WGS sequence"/>
</dbReference>
<evidence type="ECO:0000313" key="1">
    <source>
        <dbReference type="EMBL" id="KAA0052205.1"/>
    </source>
</evidence>
<dbReference type="EMBL" id="SSTE01010863">
    <property type="protein sequence ID" value="KAA0052205.1"/>
    <property type="molecule type" value="Genomic_DNA"/>
</dbReference>
<accession>A0A5A7UES6</accession>
<proteinExistence type="predicted"/>
<dbReference type="AlphaFoldDB" id="A0A5A7UES6"/>
<dbReference type="Proteomes" id="UP000321393">
    <property type="component" value="Unassembled WGS sequence"/>
</dbReference>
<dbReference type="OrthoDB" id="1292058at2759"/>
<reference evidence="3 4" key="1">
    <citation type="submission" date="2019-08" db="EMBL/GenBank/DDBJ databases">
        <title>Draft genome sequences of two oriental melons (Cucumis melo L. var makuwa).</title>
        <authorList>
            <person name="Kwon S.-Y."/>
        </authorList>
    </citation>
    <scope>NUCLEOTIDE SEQUENCE [LARGE SCALE GENOMIC DNA]</scope>
    <source>
        <strain evidence="4">cv. Chang Bougi</strain>
        <strain evidence="3">cv. SW 3</strain>
        <tissue evidence="1">Leaf</tissue>
    </source>
</reference>
<gene>
    <name evidence="2" type="ORF">E5676_scaffold113G00020</name>
    <name evidence="1" type="ORF">E6C27_scaffold207G00160</name>
</gene>
<comment type="caution">
    <text evidence="1">The sequence shown here is derived from an EMBL/GenBank/DDBJ whole genome shotgun (WGS) entry which is preliminary data.</text>
</comment>
<dbReference type="EMBL" id="SSTD01015999">
    <property type="protein sequence ID" value="TYK01774.1"/>
    <property type="molecule type" value="Genomic_DNA"/>
</dbReference>